<gene>
    <name evidence="1" type="primary">LgM4147LRVhigh.33.02010.00020</name>
    <name evidence="1" type="ORF">BN36_3361650</name>
</gene>
<organism evidence="1">
    <name type="scientific">Leishmania guyanensis</name>
    <dbReference type="NCBI Taxonomy" id="5670"/>
    <lineage>
        <taxon>Eukaryota</taxon>
        <taxon>Discoba</taxon>
        <taxon>Euglenozoa</taxon>
        <taxon>Kinetoplastea</taxon>
        <taxon>Metakinetoplastina</taxon>
        <taxon>Trypanosomatida</taxon>
        <taxon>Trypanosomatidae</taxon>
        <taxon>Leishmaniinae</taxon>
        <taxon>Leishmania</taxon>
        <taxon>Leishmania guyanensis species complex</taxon>
    </lineage>
</organism>
<dbReference type="EMBL" id="CALQ01001626">
    <property type="protein sequence ID" value="CCM18678.1"/>
    <property type="molecule type" value="Genomic_DNA"/>
</dbReference>
<name>A0A1E1J508_LEIGU</name>
<accession>A0A1E1J508</accession>
<evidence type="ECO:0000313" key="1">
    <source>
        <dbReference type="EMBL" id="CCM18678.1"/>
    </source>
</evidence>
<protein>
    <submittedName>
        <fullName evidence="1">Uncharacterized protein</fullName>
    </submittedName>
</protein>
<dbReference type="AlphaFoldDB" id="A0A1E1J508"/>
<proteinExistence type="predicted"/>
<sequence length="146" mass="15650">MENLLGEDDACASYHERRSAGLARSLLRSPLGKNEFNASGRHAPDPQIFGEGQGAALCSAFSLPLQAAPSPPSAPWTVYIDGAATLAASGFSQQLVESVTGDSSLLHKMAFPTEKTYLAPLGSERNAWQTLMDEFIDGLLRIMTHE</sequence>
<reference evidence="1" key="1">
    <citation type="submission" date="2012-08" db="EMBL/GenBank/DDBJ databases">
        <title>Comparative genomics of metastatic and non-metastatic Leishmania guyanensis provides insights into polygenic factors involved in Leishmania RNA virus infection.</title>
        <authorList>
            <person name="Smith D."/>
            <person name="Hertz-Fowler C."/>
            <person name="Martin R."/>
            <person name="Dickens N."/>
            <person name="Fasel N."/>
            <person name="Falquet L."/>
            <person name="Beverley S."/>
            <person name="Zangger H."/>
            <person name="Calderon-Copete S."/>
            <person name="Mottram J."/>
            <person name="Xenarios I."/>
        </authorList>
    </citation>
    <scope>NUCLEOTIDE SEQUENCE</scope>
    <source>
        <strain evidence="1">MHOM/BR/75/M4147/SSU:IR2SAT-LUC</strain>
    </source>
</reference>